<proteinExistence type="predicted"/>
<sequence>MPDFFDEQRLISAESDAPRKFITKAQAISSIHEILRDAKLNITFLLLDILETAAGDGPVSLPGKAFYRDTNAANIHRLLDLILENKKGSKIMKKWMYPHAVSLVCETIHTEMEAAKKYLFMTTAQTSPEFIETWDINAIMDPISQDITPTWTSVLQAATESRFSQCKKSDKPDLFRKTTQHIISTQVHYRRSSCSAKVQIGLGLMAWSTGASKNLINVLHKAGLSKSYTSIGKTISSLHKFSIEQAREISRGPHVSTYDNINIPSSDRLEQCPDAMAKMQIGTLPTLYALDNVDPNHLKLAPILENLKKACSLKLGDLRPSKDAAMAYLFQTSVNIVKVLFKYSNSENLSDALVNHPDLQHKPRRPLPKNHKTRCFPLAISTIEEASVVGNLHLTNSRIRSCQILRAKDVNSWERREVFQLAFGTFHMVMNLIWALLHMHRGSLSQHGSLAYYFAVLEKARLGKDRPEYYPLLAALTQVIDGLIVNSWRSECGYHSLDAFLQSNPSPEEILSIAQIIVKKYATPKASVNPTGSSTPYVDHVHSNTILLIRDLLYVIELVSAISAGDFGRIEDILPDLACIFRGAGSNNYSMEILHFIFNLKYVWTDDFAYVNSTSLTFPK</sequence>
<evidence type="ECO:0000313" key="3">
    <source>
        <dbReference type="Proteomes" id="UP000807469"/>
    </source>
</evidence>
<reference evidence="2" key="1">
    <citation type="submission" date="2020-11" db="EMBL/GenBank/DDBJ databases">
        <authorList>
            <consortium name="DOE Joint Genome Institute"/>
            <person name="Ahrendt S."/>
            <person name="Riley R."/>
            <person name="Andreopoulos W."/>
            <person name="Labutti K."/>
            <person name="Pangilinan J."/>
            <person name="Ruiz-Duenas F.J."/>
            <person name="Barrasa J.M."/>
            <person name="Sanchez-Garcia M."/>
            <person name="Camarero S."/>
            <person name="Miyauchi S."/>
            <person name="Serrano A."/>
            <person name="Linde D."/>
            <person name="Babiker R."/>
            <person name="Drula E."/>
            <person name="Ayuso-Fernandez I."/>
            <person name="Pacheco R."/>
            <person name="Padilla G."/>
            <person name="Ferreira P."/>
            <person name="Barriuso J."/>
            <person name="Kellner H."/>
            <person name="Castanera R."/>
            <person name="Alfaro M."/>
            <person name="Ramirez L."/>
            <person name="Pisabarro A.G."/>
            <person name="Kuo A."/>
            <person name="Tritt A."/>
            <person name="Lipzen A."/>
            <person name="He G."/>
            <person name="Yan M."/>
            <person name="Ng V."/>
            <person name="Cullen D."/>
            <person name="Martin F."/>
            <person name="Rosso M.-N."/>
            <person name="Henrissat B."/>
            <person name="Hibbett D."/>
            <person name="Martinez A.T."/>
            <person name="Grigoriev I.V."/>
        </authorList>
    </citation>
    <scope>NUCLEOTIDE SEQUENCE</scope>
    <source>
        <strain evidence="2">CIRM-BRFM 674</strain>
    </source>
</reference>
<feature type="domain" description="DUF6589" evidence="1">
    <location>
        <begin position="394"/>
        <end position="609"/>
    </location>
</feature>
<organism evidence="2 3">
    <name type="scientific">Pholiota conissans</name>
    <dbReference type="NCBI Taxonomy" id="109636"/>
    <lineage>
        <taxon>Eukaryota</taxon>
        <taxon>Fungi</taxon>
        <taxon>Dikarya</taxon>
        <taxon>Basidiomycota</taxon>
        <taxon>Agaricomycotina</taxon>
        <taxon>Agaricomycetes</taxon>
        <taxon>Agaricomycetidae</taxon>
        <taxon>Agaricales</taxon>
        <taxon>Agaricineae</taxon>
        <taxon>Strophariaceae</taxon>
        <taxon>Pholiota</taxon>
    </lineage>
</organism>
<accession>A0A9P5YKS5</accession>
<keyword evidence="3" id="KW-1185">Reference proteome</keyword>
<dbReference type="EMBL" id="MU155997">
    <property type="protein sequence ID" value="KAF9470445.1"/>
    <property type="molecule type" value="Genomic_DNA"/>
</dbReference>
<protein>
    <recommendedName>
        <fullName evidence="1">DUF6589 domain-containing protein</fullName>
    </recommendedName>
</protein>
<gene>
    <name evidence="2" type="ORF">BDN70DRAFT_821376</name>
</gene>
<name>A0A9P5YKS5_9AGAR</name>
<comment type="caution">
    <text evidence="2">The sequence shown here is derived from an EMBL/GenBank/DDBJ whole genome shotgun (WGS) entry which is preliminary data.</text>
</comment>
<dbReference type="OrthoDB" id="3040861at2759"/>
<evidence type="ECO:0000313" key="2">
    <source>
        <dbReference type="EMBL" id="KAF9470445.1"/>
    </source>
</evidence>
<dbReference type="InterPro" id="IPR046496">
    <property type="entry name" value="DUF6589"/>
</dbReference>
<dbReference type="Pfam" id="PF20231">
    <property type="entry name" value="DUF6589"/>
    <property type="match status" value="1"/>
</dbReference>
<dbReference type="Proteomes" id="UP000807469">
    <property type="component" value="Unassembled WGS sequence"/>
</dbReference>
<evidence type="ECO:0000259" key="1">
    <source>
        <dbReference type="Pfam" id="PF20231"/>
    </source>
</evidence>
<dbReference type="AlphaFoldDB" id="A0A9P5YKS5"/>